<evidence type="ECO:0000313" key="2">
    <source>
        <dbReference type="Proteomes" id="UP000824540"/>
    </source>
</evidence>
<gene>
    <name evidence="1" type="ORF">JZ751_001854</name>
</gene>
<reference evidence="1" key="1">
    <citation type="thesis" date="2021" institute="BYU ScholarsArchive" country="Provo, UT, USA">
        <title>Applications of and Algorithms for Genome Assembly and Genomic Analyses with an Emphasis on Marine Teleosts.</title>
        <authorList>
            <person name="Pickett B.D."/>
        </authorList>
    </citation>
    <scope>NUCLEOTIDE SEQUENCE</scope>
    <source>
        <strain evidence="1">HI-2016</strain>
    </source>
</reference>
<organism evidence="1 2">
    <name type="scientific">Albula glossodonta</name>
    <name type="common">roundjaw bonefish</name>
    <dbReference type="NCBI Taxonomy" id="121402"/>
    <lineage>
        <taxon>Eukaryota</taxon>
        <taxon>Metazoa</taxon>
        <taxon>Chordata</taxon>
        <taxon>Craniata</taxon>
        <taxon>Vertebrata</taxon>
        <taxon>Euteleostomi</taxon>
        <taxon>Actinopterygii</taxon>
        <taxon>Neopterygii</taxon>
        <taxon>Teleostei</taxon>
        <taxon>Albuliformes</taxon>
        <taxon>Albulidae</taxon>
        <taxon>Albula</taxon>
    </lineage>
</organism>
<comment type="caution">
    <text evidence="1">The sequence shown here is derived from an EMBL/GenBank/DDBJ whole genome shotgun (WGS) entry which is preliminary data.</text>
</comment>
<dbReference type="EMBL" id="JAFBMS010000002">
    <property type="protein sequence ID" value="KAG9355141.1"/>
    <property type="molecule type" value="Genomic_DNA"/>
</dbReference>
<accession>A0A8T2PUZ5</accession>
<proteinExistence type="predicted"/>
<dbReference type="Proteomes" id="UP000824540">
    <property type="component" value="Unassembled WGS sequence"/>
</dbReference>
<sequence length="173" mass="18856">MMLKSKLRQSENLLQLAVSGTHRRFSAKNWNPCGNCVSGSTVHRLLCACYLLRRNEDAVECVQKSDEIITPNYSKVGMEMMDAQGGTGEGIMELESGMRKLATYGWACISFPCDSFLSGVSHSGRGRVVGSRLPLLQANTHTPHGTPISPKQTQAEAFKVSALRKSIRVGLGL</sequence>
<evidence type="ECO:0000313" key="1">
    <source>
        <dbReference type="EMBL" id="KAG9355141.1"/>
    </source>
</evidence>
<name>A0A8T2PUZ5_9TELE</name>
<dbReference type="AlphaFoldDB" id="A0A8T2PUZ5"/>
<keyword evidence="2" id="KW-1185">Reference proteome</keyword>
<protein>
    <submittedName>
        <fullName evidence="1">Uncharacterized protein</fullName>
    </submittedName>
</protein>